<keyword evidence="2" id="KW-0328">Glycosyltransferase</keyword>
<protein>
    <submittedName>
        <fullName evidence="6">Glycosyltransferase</fullName>
    </submittedName>
</protein>
<sequence>MTAHYGQPLGRILCDLGLITAEDLLAALGRQARTGAPLGRICLAEGMITEGELRDALAAQFGVEACDAARSPPDPSLSDALDPAYCLAEGLLPWRRDGQITVVATSRPQDFAARLPEIAGTLAPVRMAVASAGDIEEAIATRHGAALAARAETRVADGESCRHWSRPTPEQRAVTLALVLSAAGLLLLAPGIFFGALFLWALVSLALATGMKAMALAARLLPRPARTPPRLPERPPVISILVPLLDEGDILPALVGRLQALDYPRALLDVVLILEETDEGTRRVLDTMTLPPWIRVVEVPDSRLRTKPRAMNYALDFCRGEIIGIYDAEDAPERDQLIRVAARFAEAPDDVACLQGMLDYYNPHSTWLARCFTIEYATWFRVVLPGLARLGLVVPLGGTTLFFRRDVLEALGGWDAHNVTEDCDLGLRLARHGWRTEILETVTQEEANNRLLPWIRQRSRWLKGFMITYAVHMRRPLQLFRQLGARRFWGVQLLLLTATTQFVLAPLLWSFWAVPLGLPHPLEGALGRETLIRAGLGFLLTEAVAVTIAIVAVRSTAHRGLLPWVPTTHLYFPIGAFASYKAIVELMRAPFYWDKTAHGHSLDAERAPRGAEARGLRRPRP</sequence>
<gene>
    <name evidence="6" type="ORF">DRV84_01810</name>
</gene>
<organism evidence="6 7">
    <name type="scientific">Rhodosalinus sediminis</name>
    <dbReference type="NCBI Taxonomy" id="1940533"/>
    <lineage>
        <taxon>Bacteria</taxon>
        <taxon>Pseudomonadati</taxon>
        <taxon>Pseudomonadota</taxon>
        <taxon>Alphaproteobacteria</taxon>
        <taxon>Rhodobacterales</taxon>
        <taxon>Paracoccaceae</taxon>
        <taxon>Rhodosalinus</taxon>
    </lineage>
</organism>
<keyword evidence="4" id="KW-1133">Transmembrane helix</keyword>
<dbReference type="InterPro" id="IPR029044">
    <property type="entry name" value="Nucleotide-diphossugar_trans"/>
</dbReference>
<comment type="similarity">
    <text evidence="1">Belongs to the glycosyltransferase 2 family.</text>
</comment>
<dbReference type="Proteomes" id="UP000257131">
    <property type="component" value="Unassembled WGS sequence"/>
</dbReference>
<evidence type="ECO:0000256" key="2">
    <source>
        <dbReference type="ARBA" id="ARBA00022676"/>
    </source>
</evidence>
<name>A0A3D9C0C9_9RHOB</name>
<accession>A0A3D9C0C9</accession>
<reference evidence="6 7" key="1">
    <citation type="journal article" date="2017" name="Int. J. Syst. Evol. Microbiol.">
        <title>Rhodosalinus sediminis gen. nov., sp. nov., isolated from marine saltern.</title>
        <authorList>
            <person name="Guo L.Y."/>
            <person name="Ling S.K."/>
            <person name="Li C.M."/>
            <person name="Chen G.J."/>
            <person name="Du Z.J."/>
        </authorList>
    </citation>
    <scope>NUCLEOTIDE SEQUENCE [LARGE SCALE GENOMIC DNA]</scope>
    <source>
        <strain evidence="6 7">WDN1C137</strain>
    </source>
</reference>
<dbReference type="Pfam" id="PF05157">
    <property type="entry name" value="MshEN"/>
    <property type="match status" value="1"/>
</dbReference>
<evidence type="ECO:0000259" key="5">
    <source>
        <dbReference type="Pfam" id="PF05157"/>
    </source>
</evidence>
<dbReference type="AlphaFoldDB" id="A0A3D9C0C9"/>
<dbReference type="InterPro" id="IPR007831">
    <property type="entry name" value="T2SS_GspE_N"/>
</dbReference>
<keyword evidence="4" id="KW-0812">Transmembrane</keyword>
<evidence type="ECO:0000256" key="3">
    <source>
        <dbReference type="ARBA" id="ARBA00022679"/>
    </source>
</evidence>
<dbReference type="PANTHER" id="PTHR43630">
    <property type="entry name" value="POLY-BETA-1,6-N-ACETYL-D-GLUCOSAMINE SYNTHASE"/>
    <property type="match status" value="1"/>
</dbReference>
<evidence type="ECO:0000313" key="6">
    <source>
        <dbReference type="EMBL" id="REC59016.1"/>
    </source>
</evidence>
<feature type="transmembrane region" description="Helical" evidence="4">
    <location>
        <begin position="532"/>
        <end position="553"/>
    </location>
</feature>
<evidence type="ECO:0000256" key="4">
    <source>
        <dbReference type="SAM" id="Phobius"/>
    </source>
</evidence>
<dbReference type="PANTHER" id="PTHR43630:SF1">
    <property type="entry name" value="POLY-BETA-1,6-N-ACETYL-D-GLUCOSAMINE SYNTHASE"/>
    <property type="match status" value="1"/>
</dbReference>
<evidence type="ECO:0000256" key="1">
    <source>
        <dbReference type="ARBA" id="ARBA00006739"/>
    </source>
</evidence>
<dbReference type="Gene3D" id="3.90.550.10">
    <property type="entry name" value="Spore Coat Polysaccharide Biosynthesis Protein SpsA, Chain A"/>
    <property type="match status" value="1"/>
</dbReference>
<dbReference type="OrthoDB" id="7431422at2"/>
<keyword evidence="4" id="KW-0472">Membrane</keyword>
<dbReference type="Pfam" id="PF13641">
    <property type="entry name" value="Glyco_tranf_2_3"/>
    <property type="match status" value="1"/>
</dbReference>
<dbReference type="GO" id="GO:0016757">
    <property type="term" value="F:glycosyltransferase activity"/>
    <property type="evidence" value="ECO:0007669"/>
    <property type="project" value="UniProtKB-KW"/>
</dbReference>
<dbReference type="EMBL" id="QOHR01000001">
    <property type="protein sequence ID" value="REC59016.1"/>
    <property type="molecule type" value="Genomic_DNA"/>
</dbReference>
<comment type="caution">
    <text evidence="6">The sequence shown here is derived from an EMBL/GenBank/DDBJ whole genome shotgun (WGS) entry which is preliminary data.</text>
</comment>
<dbReference type="SUPFAM" id="SSF53448">
    <property type="entry name" value="Nucleotide-diphospho-sugar transferases"/>
    <property type="match status" value="1"/>
</dbReference>
<feature type="transmembrane region" description="Helical" evidence="4">
    <location>
        <begin position="488"/>
        <end position="512"/>
    </location>
</feature>
<feature type="domain" description="Type II secretion system protein GspE N-terminal" evidence="5">
    <location>
        <begin position="61"/>
        <end position="140"/>
    </location>
</feature>
<proteinExistence type="inferred from homology"/>
<dbReference type="InterPro" id="IPR037257">
    <property type="entry name" value="T2SS_E_N_sf"/>
</dbReference>
<keyword evidence="3 6" id="KW-0808">Transferase</keyword>
<dbReference type="SUPFAM" id="SSF160246">
    <property type="entry name" value="EspE N-terminal domain-like"/>
    <property type="match status" value="1"/>
</dbReference>
<evidence type="ECO:0000313" key="7">
    <source>
        <dbReference type="Proteomes" id="UP000257131"/>
    </source>
</evidence>
<keyword evidence="7" id="KW-1185">Reference proteome</keyword>